<reference evidence="2 3" key="1">
    <citation type="submission" date="2019-10" db="EMBL/GenBank/DDBJ databases">
        <title>Assembly and Annotation for the nematode Trichostrongylus colubriformis.</title>
        <authorList>
            <person name="Martin J."/>
        </authorList>
    </citation>
    <scope>NUCLEOTIDE SEQUENCE [LARGE SCALE GENOMIC DNA]</scope>
    <source>
        <strain evidence="2">G859</strain>
        <tissue evidence="2">Whole worm</tissue>
    </source>
</reference>
<evidence type="ECO:0000313" key="3">
    <source>
        <dbReference type="Proteomes" id="UP001331761"/>
    </source>
</evidence>
<dbReference type="AlphaFoldDB" id="A0AAN8IJ11"/>
<keyword evidence="3" id="KW-1185">Reference proteome</keyword>
<evidence type="ECO:0000313" key="2">
    <source>
        <dbReference type="EMBL" id="KAK5971132.1"/>
    </source>
</evidence>
<feature type="transmembrane region" description="Helical" evidence="1">
    <location>
        <begin position="71"/>
        <end position="94"/>
    </location>
</feature>
<sequence length="113" mass="12523">MKSSDISIRINGSPSIQCPSCSPDLRLILVVLSIGVASHFMLFLDSVMDNLLPAAWPYLMTVYETKEEADVAWGIMVSSRIYGLAFGCFASIFLSRRHDHKFPVVLGMHVDST</sequence>
<proteinExistence type="predicted"/>
<dbReference type="EMBL" id="WIXE01018190">
    <property type="protein sequence ID" value="KAK5971132.1"/>
    <property type="molecule type" value="Genomic_DNA"/>
</dbReference>
<keyword evidence="1" id="KW-1133">Transmembrane helix</keyword>
<comment type="caution">
    <text evidence="2">The sequence shown here is derived from an EMBL/GenBank/DDBJ whole genome shotgun (WGS) entry which is preliminary data.</text>
</comment>
<dbReference type="Proteomes" id="UP001331761">
    <property type="component" value="Unassembled WGS sequence"/>
</dbReference>
<organism evidence="2 3">
    <name type="scientific">Trichostrongylus colubriformis</name>
    <name type="common">Black scour worm</name>
    <dbReference type="NCBI Taxonomy" id="6319"/>
    <lineage>
        <taxon>Eukaryota</taxon>
        <taxon>Metazoa</taxon>
        <taxon>Ecdysozoa</taxon>
        <taxon>Nematoda</taxon>
        <taxon>Chromadorea</taxon>
        <taxon>Rhabditida</taxon>
        <taxon>Rhabditina</taxon>
        <taxon>Rhabditomorpha</taxon>
        <taxon>Strongyloidea</taxon>
        <taxon>Trichostrongylidae</taxon>
        <taxon>Trichostrongylus</taxon>
    </lineage>
</organism>
<gene>
    <name evidence="2" type="ORF">GCK32_009661</name>
</gene>
<protein>
    <submittedName>
        <fullName evidence="2">MICOS complex subunit MIC10</fullName>
    </submittedName>
</protein>
<name>A0AAN8IJ11_TRICO</name>
<evidence type="ECO:0000256" key="1">
    <source>
        <dbReference type="SAM" id="Phobius"/>
    </source>
</evidence>
<accession>A0AAN8IJ11</accession>
<keyword evidence="1" id="KW-0812">Transmembrane</keyword>
<feature type="transmembrane region" description="Helical" evidence="1">
    <location>
        <begin position="25"/>
        <end position="44"/>
    </location>
</feature>
<keyword evidence="1" id="KW-0472">Membrane</keyword>